<sequence length="933" mass="100119">MAEAKRRRVDMSHNGSATFFTNICCPYAHRAMLALELRPARAALRSVNVPLTSQFGTLDKWGVVKADLLDMFVGKSLEDKAEFKSSVNPSGEVPALRLATGEVVAESEIVAEYFDATSESSSHKLVPVDPLAASRVRLVMKMFNPVVIPIVQLLKNQDPGKDAQLAEQLNACLEKFVLRLGTESGFCVGSVCTLADVHAVPFLWRFGFLVKHFRGYDIFQAHPRLALLAKSFEEMPEFQAVMKREGLTKEKLIPMYALYANDSRWSEDGTVMVGRGKSTSRASSEAHEASEAKKASQESRRLAAEAAAAASAAETAKAAEAATASSLRRSLQAVSTEVAAAKSELGNERVSAAARLRSFDAEQALNQLRVALLSRREEACRCVLSSLLAGQLESLVLGVFTAWRNVKAAQLSAAEEAARAAAAASEASNAGEATELRRQLDSLHAEAIDAQRSVAEARAASIRHESTMAQELLLARATAACLSLREEASRKVIASLLASRLVLLVRGAFHAWQHACNGEDPEKAAEELGALRRQVSDAAAAKVTAVAAREEGQAALQSSQALAEHLSVSVDDLQKKVAALEAEARQAAQLRIELQKAEEEAREVKASQWDLRCTAAMLSRRERASRTVIASLMASHMELMLQGTFCAWRDALAGNQQVEAAAKLQLALDSSKGDLETQALELAKLQKEVSEAAKLRHQLDETASQAAAEAAALRADLAAGKAEVSEAAKLRQQLDETASQAAAEAAALRADLAAGKAEVSEAAKLRQQLDETASQAAAEAAALRADLAAGKAEAVAASTKSDELREECRALKSDAAHLRQQVEDLEAQAAEASEVTEELEQARTEAASRSTQAEDARQQASRQACQVAVAEASVALLLKRERTLRHMVATLLATQLEQFLRGVWESWRSCCEGVAVSVEEIEVGQKSPDGSIP</sequence>
<dbReference type="PROSITE" id="PS50404">
    <property type="entry name" value="GST_NTER"/>
    <property type="match status" value="1"/>
</dbReference>
<dbReference type="Pfam" id="PF13409">
    <property type="entry name" value="GST_N_2"/>
    <property type="match status" value="1"/>
</dbReference>
<feature type="coiled-coil region" evidence="1">
    <location>
        <begin position="563"/>
        <end position="607"/>
    </location>
</feature>
<dbReference type="InterPro" id="IPR010987">
    <property type="entry name" value="Glutathione-S-Trfase_C-like"/>
</dbReference>
<dbReference type="InterPro" id="IPR050983">
    <property type="entry name" value="GST_Omega/HSP26"/>
</dbReference>
<evidence type="ECO:0000256" key="1">
    <source>
        <dbReference type="SAM" id="Coils"/>
    </source>
</evidence>
<proteinExistence type="predicted"/>
<feature type="non-terminal residue" evidence="5">
    <location>
        <position position="933"/>
    </location>
</feature>
<dbReference type="SUPFAM" id="SSF47616">
    <property type="entry name" value="GST C-terminal domain-like"/>
    <property type="match status" value="1"/>
</dbReference>
<dbReference type="EMBL" id="CAJNNV010028616">
    <property type="protein sequence ID" value="CAE8625227.1"/>
    <property type="molecule type" value="Genomic_DNA"/>
</dbReference>
<dbReference type="InterPro" id="IPR036282">
    <property type="entry name" value="Glutathione-S-Trfase_C_sf"/>
</dbReference>
<reference evidence="5" key="1">
    <citation type="submission" date="2021-02" db="EMBL/GenBank/DDBJ databases">
        <authorList>
            <person name="Dougan E. K."/>
            <person name="Rhodes N."/>
            <person name="Thang M."/>
            <person name="Chan C."/>
        </authorList>
    </citation>
    <scope>NUCLEOTIDE SEQUENCE</scope>
</reference>
<gene>
    <name evidence="5" type="ORF">PGLA1383_LOCUS42250</name>
</gene>
<dbReference type="Gene3D" id="1.20.1050.10">
    <property type="match status" value="1"/>
</dbReference>
<feature type="domain" description="GST C-terminal" evidence="4">
    <location>
        <begin position="129"/>
        <end position="255"/>
    </location>
</feature>
<dbReference type="InterPro" id="IPR004045">
    <property type="entry name" value="Glutathione_S-Trfase_N"/>
</dbReference>
<evidence type="ECO:0000259" key="4">
    <source>
        <dbReference type="PROSITE" id="PS50405"/>
    </source>
</evidence>
<dbReference type="AlphaFoldDB" id="A0A813GJE6"/>
<feature type="domain" description="GST N-terminal" evidence="3">
    <location>
        <begin position="15"/>
        <end position="122"/>
    </location>
</feature>
<dbReference type="Gene3D" id="3.40.30.10">
    <property type="entry name" value="Glutaredoxin"/>
    <property type="match status" value="1"/>
</dbReference>
<name>A0A813GJE6_POLGL</name>
<feature type="region of interest" description="Disordered" evidence="2">
    <location>
        <begin position="270"/>
        <end position="297"/>
    </location>
</feature>
<dbReference type="InterPro" id="IPR041695">
    <property type="entry name" value="GST_C_5"/>
</dbReference>
<dbReference type="Pfam" id="PF16865">
    <property type="entry name" value="GST_C_5"/>
    <property type="match status" value="1"/>
</dbReference>
<evidence type="ECO:0008006" key="7">
    <source>
        <dbReference type="Google" id="ProtNLM"/>
    </source>
</evidence>
<evidence type="ECO:0000256" key="2">
    <source>
        <dbReference type="SAM" id="MobiDB-lite"/>
    </source>
</evidence>
<keyword evidence="1" id="KW-0175">Coiled coil</keyword>
<evidence type="ECO:0000313" key="5">
    <source>
        <dbReference type="EMBL" id="CAE8625227.1"/>
    </source>
</evidence>
<dbReference type="Proteomes" id="UP000654075">
    <property type="component" value="Unassembled WGS sequence"/>
</dbReference>
<feature type="coiled-coil region" evidence="1">
    <location>
        <begin position="433"/>
        <end position="460"/>
    </location>
</feature>
<dbReference type="OrthoDB" id="2309723at2759"/>
<organism evidence="5 6">
    <name type="scientific">Polarella glacialis</name>
    <name type="common">Dinoflagellate</name>
    <dbReference type="NCBI Taxonomy" id="89957"/>
    <lineage>
        <taxon>Eukaryota</taxon>
        <taxon>Sar</taxon>
        <taxon>Alveolata</taxon>
        <taxon>Dinophyceae</taxon>
        <taxon>Suessiales</taxon>
        <taxon>Suessiaceae</taxon>
        <taxon>Polarella</taxon>
    </lineage>
</organism>
<dbReference type="PANTHER" id="PTHR43968:SF6">
    <property type="entry name" value="GLUTATHIONE S-TRANSFERASE OMEGA"/>
    <property type="match status" value="1"/>
</dbReference>
<feature type="region of interest" description="Disordered" evidence="2">
    <location>
        <begin position="837"/>
        <end position="857"/>
    </location>
</feature>
<evidence type="ECO:0000259" key="3">
    <source>
        <dbReference type="PROSITE" id="PS50404"/>
    </source>
</evidence>
<dbReference type="SUPFAM" id="SSF52833">
    <property type="entry name" value="Thioredoxin-like"/>
    <property type="match status" value="1"/>
</dbReference>
<evidence type="ECO:0000313" key="6">
    <source>
        <dbReference type="Proteomes" id="UP000654075"/>
    </source>
</evidence>
<protein>
    <recommendedName>
        <fullName evidence="7">Glutathione transferase</fullName>
    </recommendedName>
</protein>
<feature type="compositionally biased region" description="Basic and acidic residues" evidence="2">
    <location>
        <begin position="284"/>
        <end position="297"/>
    </location>
</feature>
<keyword evidence="6" id="KW-1185">Reference proteome</keyword>
<comment type="caution">
    <text evidence="5">The sequence shown here is derived from an EMBL/GenBank/DDBJ whole genome shotgun (WGS) entry which is preliminary data.</text>
</comment>
<dbReference type="InterPro" id="IPR036249">
    <property type="entry name" value="Thioredoxin-like_sf"/>
</dbReference>
<feature type="coiled-coil region" evidence="1">
    <location>
        <begin position="668"/>
        <end position="705"/>
    </location>
</feature>
<dbReference type="GO" id="GO:0005737">
    <property type="term" value="C:cytoplasm"/>
    <property type="evidence" value="ECO:0007669"/>
    <property type="project" value="TreeGrafter"/>
</dbReference>
<dbReference type="PROSITE" id="PS50405">
    <property type="entry name" value="GST_CTER"/>
    <property type="match status" value="1"/>
</dbReference>
<accession>A0A813GJE6</accession>
<dbReference type="PANTHER" id="PTHR43968">
    <property type="match status" value="1"/>
</dbReference>